<dbReference type="SMART" id="SM00910">
    <property type="entry name" value="HIRAN"/>
    <property type="match status" value="1"/>
</dbReference>
<sequence length="347" mass="40385">MEVLFIFLILFVLFCILCFANLNQREEDNATYKSSTDIKLDQCMEMLDEMLETLQNHFFEGRGGSINIAIKGLYYREQEDIIAARSLYIGKSVYLREEPENSSDPNAVAVYTESGNHIGYVPKEYAQGIKNLIKQGLELNCTISKNTGGNIPYLYMDVSYKSKEQKEFESNMEQILINNLKSLGLDETEDIRRRYSAIRLGTRKHRTIDIVAKYRGRNTFDIIETVEYIDNSERHKLNYYYEENIGHENYENARLCEKANDVNTAISLYEMNLNIEECISKSAERLSVLYKKVHRINDIIPMLDSSIDKAKQHRINYEVESMTKRKEQLLSSPTFLKQLDKSKKTDD</sequence>
<evidence type="ECO:0000256" key="1">
    <source>
        <dbReference type="ARBA" id="ARBA00022723"/>
    </source>
</evidence>
<reference evidence="4" key="2">
    <citation type="submission" date="2021-04" db="EMBL/GenBank/DDBJ databases">
        <authorList>
            <person name="Gilroy R."/>
        </authorList>
    </citation>
    <scope>NUCLEOTIDE SEQUENCE</scope>
    <source>
        <strain evidence="4">Gambia2-208</strain>
    </source>
</reference>
<keyword evidence="1" id="KW-0479">Metal-binding</keyword>
<protein>
    <submittedName>
        <fullName evidence="4">HIRAN domain-containing protein</fullName>
    </submittedName>
</protein>
<organism evidence="4 5">
    <name type="scientific">Candidatus Bacteroides pullicola</name>
    <dbReference type="NCBI Taxonomy" id="2838475"/>
    <lineage>
        <taxon>Bacteria</taxon>
        <taxon>Pseudomonadati</taxon>
        <taxon>Bacteroidota</taxon>
        <taxon>Bacteroidia</taxon>
        <taxon>Bacteroidales</taxon>
        <taxon>Bacteroidaceae</taxon>
        <taxon>Bacteroides</taxon>
    </lineage>
</organism>
<dbReference type="Proteomes" id="UP000886851">
    <property type="component" value="Unassembled WGS sequence"/>
</dbReference>
<keyword evidence="2" id="KW-0378">Hydrolase</keyword>
<dbReference type="EMBL" id="DXCV01000041">
    <property type="protein sequence ID" value="HIY88248.1"/>
    <property type="molecule type" value="Genomic_DNA"/>
</dbReference>
<dbReference type="InterPro" id="IPR014905">
    <property type="entry name" value="HIRAN"/>
</dbReference>
<dbReference type="GO" id="GO:0008270">
    <property type="term" value="F:zinc ion binding"/>
    <property type="evidence" value="ECO:0007669"/>
    <property type="project" value="InterPro"/>
</dbReference>
<dbReference type="GO" id="GO:0016818">
    <property type="term" value="F:hydrolase activity, acting on acid anhydrides, in phosphorus-containing anhydrides"/>
    <property type="evidence" value="ECO:0007669"/>
    <property type="project" value="InterPro"/>
</dbReference>
<gene>
    <name evidence="4" type="ORF">H9824_06050</name>
</gene>
<reference evidence="4" key="1">
    <citation type="journal article" date="2021" name="PeerJ">
        <title>Extensive microbial diversity within the chicken gut microbiome revealed by metagenomics and culture.</title>
        <authorList>
            <person name="Gilroy R."/>
            <person name="Ravi A."/>
            <person name="Getino M."/>
            <person name="Pursley I."/>
            <person name="Horton D.L."/>
            <person name="Alikhan N.F."/>
            <person name="Baker D."/>
            <person name="Gharbi K."/>
            <person name="Hall N."/>
            <person name="Watson M."/>
            <person name="Adriaenssens E.M."/>
            <person name="Foster-Nyarko E."/>
            <person name="Jarju S."/>
            <person name="Secka A."/>
            <person name="Antonio M."/>
            <person name="Oren A."/>
            <person name="Chaudhuri R.R."/>
            <person name="La Ragione R."/>
            <person name="Hildebrand F."/>
            <person name="Pallen M.J."/>
        </authorList>
    </citation>
    <scope>NUCLEOTIDE SEQUENCE</scope>
    <source>
        <strain evidence="4">Gambia2-208</strain>
    </source>
</reference>
<evidence type="ECO:0000259" key="3">
    <source>
        <dbReference type="SMART" id="SM00910"/>
    </source>
</evidence>
<evidence type="ECO:0000256" key="2">
    <source>
        <dbReference type="ARBA" id="ARBA00022801"/>
    </source>
</evidence>
<comment type="caution">
    <text evidence="4">The sequence shown here is derived from an EMBL/GenBank/DDBJ whole genome shotgun (WGS) entry which is preliminary data.</text>
</comment>
<dbReference type="GO" id="GO:0003676">
    <property type="term" value="F:nucleic acid binding"/>
    <property type="evidence" value="ECO:0007669"/>
    <property type="project" value="InterPro"/>
</dbReference>
<dbReference type="Pfam" id="PF08797">
    <property type="entry name" value="HIRAN"/>
    <property type="match status" value="1"/>
</dbReference>
<name>A0A9D1ZI91_9BACE</name>
<evidence type="ECO:0000313" key="5">
    <source>
        <dbReference type="Proteomes" id="UP000886851"/>
    </source>
</evidence>
<dbReference type="Gene3D" id="3.30.70.2330">
    <property type="match status" value="1"/>
</dbReference>
<dbReference type="AlphaFoldDB" id="A0A9D1ZI91"/>
<evidence type="ECO:0000313" key="4">
    <source>
        <dbReference type="EMBL" id="HIY88248.1"/>
    </source>
</evidence>
<proteinExistence type="predicted"/>
<feature type="domain" description="HIRAN" evidence="3">
    <location>
        <begin position="63"/>
        <end position="166"/>
    </location>
</feature>
<accession>A0A9D1ZI91</accession>